<dbReference type="Pfam" id="PF00561">
    <property type="entry name" value="Abhydrolase_1"/>
    <property type="match status" value="1"/>
</dbReference>
<evidence type="ECO:0000313" key="4">
    <source>
        <dbReference type="Proteomes" id="UP000187465"/>
    </source>
</evidence>
<reference evidence="3 4" key="1">
    <citation type="submission" date="2016-10" db="EMBL/GenBank/DDBJ databases">
        <title>Paenibacillus species isolates.</title>
        <authorList>
            <person name="Beno S.M."/>
        </authorList>
    </citation>
    <scope>NUCLEOTIDE SEQUENCE [LARGE SCALE GENOMIC DNA]</scope>
    <source>
        <strain evidence="3 4">FSL H7-0604</strain>
    </source>
</reference>
<dbReference type="PANTHER" id="PTHR43798:SF33">
    <property type="entry name" value="HYDROLASE, PUTATIVE (AFU_ORTHOLOGUE AFUA_2G14860)-RELATED"/>
    <property type="match status" value="1"/>
</dbReference>
<comment type="caution">
    <text evidence="3">The sequence shown here is derived from an EMBL/GenBank/DDBJ whole genome shotgun (WGS) entry which is preliminary data.</text>
</comment>
<accession>A0A1R0X279</accession>
<keyword evidence="1" id="KW-0472">Membrane</keyword>
<dbReference type="InterPro" id="IPR000073">
    <property type="entry name" value="AB_hydrolase_1"/>
</dbReference>
<dbReference type="EMBL" id="MKQP01000037">
    <property type="protein sequence ID" value="OMD27229.1"/>
    <property type="molecule type" value="Genomic_DNA"/>
</dbReference>
<sequence>MRVKPEEEVIKKRMNKPLKIILISLGALATAIVLFLVTVFVANIFLNKSDQAKIKPYGQSVSVDGKNMNVLIQGNGEETVVLLPGYGTVAPGLDFKLLIDELSPFYKVVAIEPFGYGLSDRTEKERTTENIVSEIHEAVKQLNIDRYILMAHSISGMYSLNYVNKYPNEVSAFVGIDNSIATEDRTNVKIPTGKLKLLRNSGLGRLLFKTSGNPYVGLPFDDETKEQLRLFTLRNTYNYTHLNEVEHMSSNYKGALNSTFPKDLPLLLFVQGDYTLLKDWISLHEEQVKNSKQGKLVKLDAGHYLHHTKSKEITENFKTFMEEIK</sequence>
<feature type="domain" description="AB hydrolase-1" evidence="2">
    <location>
        <begin position="79"/>
        <end position="308"/>
    </location>
</feature>
<evidence type="ECO:0000256" key="1">
    <source>
        <dbReference type="SAM" id="Phobius"/>
    </source>
</evidence>
<dbReference type="Gene3D" id="3.40.50.1820">
    <property type="entry name" value="alpha/beta hydrolase"/>
    <property type="match status" value="1"/>
</dbReference>
<name>A0A1R0X279_9BACL</name>
<dbReference type="AlphaFoldDB" id="A0A1R0X279"/>
<protein>
    <submittedName>
        <fullName evidence="3">Alpha/beta hydrolase</fullName>
    </submittedName>
</protein>
<dbReference type="InterPro" id="IPR029058">
    <property type="entry name" value="AB_hydrolase_fold"/>
</dbReference>
<evidence type="ECO:0000313" key="3">
    <source>
        <dbReference type="EMBL" id="OMD27229.1"/>
    </source>
</evidence>
<organism evidence="3 4">
    <name type="scientific">Paenibacillus odorifer</name>
    <dbReference type="NCBI Taxonomy" id="189426"/>
    <lineage>
        <taxon>Bacteria</taxon>
        <taxon>Bacillati</taxon>
        <taxon>Bacillota</taxon>
        <taxon>Bacilli</taxon>
        <taxon>Bacillales</taxon>
        <taxon>Paenibacillaceae</taxon>
        <taxon>Paenibacillus</taxon>
    </lineage>
</organism>
<evidence type="ECO:0000259" key="2">
    <source>
        <dbReference type="Pfam" id="PF00561"/>
    </source>
</evidence>
<keyword evidence="1" id="KW-0812">Transmembrane</keyword>
<feature type="transmembrane region" description="Helical" evidence="1">
    <location>
        <begin position="20"/>
        <end position="46"/>
    </location>
</feature>
<dbReference type="RefSeq" id="WP_036689796.1">
    <property type="nucleotide sequence ID" value="NZ_MKQP01000037.1"/>
</dbReference>
<dbReference type="InterPro" id="IPR050266">
    <property type="entry name" value="AB_hydrolase_sf"/>
</dbReference>
<dbReference type="Proteomes" id="UP000187465">
    <property type="component" value="Unassembled WGS sequence"/>
</dbReference>
<proteinExistence type="predicted"/>
<dbReference type="PANTHER" id="PTHR43798">
    <property type="entry name" value="MONOACYLGLYCEROL LIPASE"/>
    <property type="match status" value="1"/>
</dbReference>
<dbReference type="GO" id="GO:0016787">
    <property type="term" value="F:hydrolase activity"/>
    <property type="evidence" value="ECO:0007669"/>
    <property type="project" value="UniProtKB-KW"/>
</dbReference>
<keyword evidence="3" id="KW-0378">Hydrolase</keyword>
<gene>
    <name evidence="3" type="ORF">BJP51_25285</name>
</gene>
<dbReference type="SUPFAM" id="SSF53474">
    <property type="entry name" value="alpha/beta-Hydrolases"/>
    <property type="match status" value="1"/>
</dbReference>
<dbReference type="GO" id="GO:0016020">
    <property type="term" value="C:membrane"/>
    <property type="evidence" value="ECO:0007669"/>
    <property type="project" value="TreeGrafter"/>
</dbReference>
<keyword evidence="1" id="KW-1133">Transmembrane helix</keyword>